<keyword evidence="1" id="KW-0677">Repeat</keyword>
<dbReference type="Pfam" id="PF12796">
    <property type="entry name" value="Ank_2"/>
    <property type="match status" value="1"/>
</dbReference>
<evidence type="ECO:0008006" key="6">
    <source>
        <dbReference type="Google" id="ProtNLM"/>
    </source>
</evidence>
<dbReference type="SUPFAM" id="SSF48403">
    <property type="entry name" value="Ankyrin repeat"/>
    <property type="match status" value="1"/>
</dbReference>
<dbReference type="InterPro" id="IPR050745">
    <property type="entry name" value="Multifunctional_regulatory"/>
</dbReference>
<evidence type="ECO:0000256" key="1">
    <source>
        <dbReference type="ARBA" id="ARBA00022737"/>
    </source>
</evidence>
<organism evidence="4 5">
    <name type="scientific">Paxillus involutus ATCC 200175</name>
    <dbReference type="NCBI Taxonomy" id="664439"/>
    <lineage>
        <taxon>Eukaryota</taxon>
        <taxon>Fungi</taxon>
        <taxon>Dikarya</taxon>
        <taxon>Basidiomycota</taxon>
        <taxon>Agaricomycotina</taxon>
        <taxon>Agaricomycetes</taxon>
        <taxon>Agaricomycetidae</taxon>
        <taxon>Boletales</taxon>
        <taxon>Paxilineae</taxon>
        <taxon>Paxillaceae</taxon>
        <taxon>Paxillus</taxon>
    </lineage>
</organism>
<keyword evidence="2 3" id="KW-0040">ANK repeat</keyword>
<evidence type="ECO:0000313" key="4">
    <source>
        <dbReference type="EMBL" id="KIJ15245.1"/>
    </source>
</evidence>
<dbReference type="InterPro" id="IPR002110">
    <property type="entry name" value="Ankyrin_rpt"/>
</dbReference>
<reference evidence="5" key="2">
    <citation type="submission" date="2015-01" db="EMBL/GenBank/DDBJ databases">
        <title>Evolutionary Origins and Diversification of the Mycorrhizal Mutualists.</title>
        <authorList>
            <consortium name="DOE Joint Genome Institute"/>
            <consortium name="Mycorrhizal Genomics Consortium"/>
            <person name="Kohler A."/>
            <person name="Kuo A."/>
            <person name="Nagy L.G."/>
            <person name="Floudas D."/>
            <person name="Copeland A."/>
            <person name="Barry K.W."/>
            <person name="Cichocki N."/>
            <person name="Veneault-Fourrey C."/>
            <person name="LaButti K."/>
            <person name="Lindquist E.A."/>
            <person name="Lipzen A."/>
            <person name="Lundell T."/>
            <person name="Morin E."/>
            <person name="Murat C."/>
            <person name="Riley R."/>
            <person name="Ohm R."/>
            <person name="Sun H."/>
            <person name="Tunlid A."/>
            <person name="Henrissat B."/>
            <person name="Grigoriev I.V."/>
            <person name="Hibbett D.S."/>
            <person name="Martin F."/>
        </authorList>
    </citation>
    <scope>NUCLEOTIDE SEQUENCE [LARGE SCALE GENOMIC DNA]</scope>
    <source>
        <strain evidence="5">ATCC 200175</strain>
    </source>
</reference>
<dbReference type="EMBL" id="KN819338">
    <property type="protein sequence ID" value="KIJ15245.1"/>
    <property type="molecule type" value="Genomic_DNA"/>
</dbReference>
<dbReference type="SMART" id="SM00248">
    <property type="entry name" value="ANK"/>
    <property type="match status" value="7"/>
</dbReference>
<sequence length="511" mass="57086">MKTLESDIQQFPARRKCIRDILSTEYLFRYNYPPHWSDLKHDFMLYILVCFGSVLLLERYLDCHTLTPKAGTNPLVYAARFSKAHHTRILLSRGARVNEFGYAAGYWTSQYLPLEVAIEQKAVELVDLLLAAESRVPEQLFQTCVSPAQAVPLRIIRSLLRTDEFAEWAINYWNKQLLPVLHYVLSRGYVEEEQDDLVNTPLDIAVANGHVFTAEYLISITYTCTHILAVARAWKNPARMMQMLIDKGADVHVCMSNGDSALHIAIRSHIARERDIPHESLSCTSTSHSQQLKVLEDAFVETAKILIDSGCDPAVCNSDGQIPLHIAVMDAHSSVAIVKYMLSLDIPLPPNILPSVLRAKPKQAELIKTLIDGGADVHACTSNGNNMLHIAIKNCLAIEHRSDLFQGGLVETVKILVDSGCNPAVCNSNGQTPLHIAVFNAHISIVEYMLSLDIPLPPDILLSALRASPKQAELIKVLVDTQEETLNLGRRPGDQFRYHRDVDRSTNVGPY</sequence>
<dbReference type="Proteomes" id="UP000053647">
    <property type="component" value="Unassembled WGS sequence"/>
</dbReference>
<dbReference type="AlphaFoldDB" id="A0A0C9THV8"/>
<gene>
    <name evidence="4" type="ORF">PAXINDRAFT_12156</name>
</gene>
<keyword evidence="5" id="KW-1185">Reference proteome</keyword>
<dbReference type="OrthoDB" id="194358at2759"/>
<evidence type="ECO:0000256" key="2">
    <source>
        <dbReference type="ARBA" id="ARBA00023043"/>
    </source>
</evidence>
<dbReference type="PROSITE" id="PS50088">
    <property type="entry name" value="ANK_REPEAT"/>
    <property type="match status" value="1"/>
</dbReference>
<accession>A0A0C9THV8</accession>
<feature type="repeat" description="ANK" evidence="3">
    <location>
        <begin position="429"/>
        <end position="451"/>
    </location>
</feature>
<dbReference type="PANTHER" id="PTHR24189">
    <property type="entry name" value="MYOTROPHIN"/>
    <property type="match status" value="1"/>
</dbReference>
<evidence type="ECO:0000313" key="5">
    <source>
        <dbReference type="Proteomes" id="UP000053647"/>
    </source>
</evidence>
<proteinExistence type="predicted"/>
<evidence type="ECO:0000256" key="3">
    <source>
        <dbReference type="PROSITE-ProRule" id="PRU00023"/>
    </source>
</evidence>
<protein>
    <recommendedName>
        <fullName evidence="6">Ankyrin</fullName>
    </recommendedName>
</protein>
<dbReference type="PROSITE" id="PS50297">
    <property type="entry name" value="ANK_REP_REGION"/>
    <property type="match status" value="1"/>
</dbReference>
<dbReference type="HOGENOM" id="CLU_644202_0_0_1"/>
<dbReference type="InterPro" id="IPR036770">
    <property type="entry name" value="Ankyrin_rpt-contain_sf"/>
</dbReference>
<dbReference type="Gene3D" id="1.25.40.20">
    <property type="entry name" value="Ankyrin repeat-containing domain"/>
    <property type="match status" value="3"/>
</dbReference>
<reference evidence="4 5" key="1">
    <citation type="submission" date="2014-06" db="EMBL/GenBank/DDBJ databases">
        <authorList>
            <consortium name="DOE Joint Genome Institute"/>
            <person name="Kuo A."/>
            <person name="Kohler A."/>
            <person name="Nagy L.G."/>
            <person name="Floudas D."/>
            <person name="Copeland A."/>
            <person name="Barry K.W."/>
            <person name="Cichocki N."/>
            <person name="Veneault-Fourrey C."/>
            <person name="LaButti K."/>
            <person name="Lindquist E.A."/>
            <person name="Lipzen A."/>
            <person name="Lundell T."/>
            <person name="Morin E."/>
            <person name="Murat C."/>
            <person name="Sun H."/>
            <person name="Tunlid A."/>
            <person name="Henrissat B."/>
            <person name="Grigoriev I.V."/>
            <person name="Hibbett D.S."/>
            <person name="Martin F."/>
            <person name="Nordberg H.P."/>
            <person name="Cantor M.N."/>
            <person name="Hua S.X."/>
        </authorList>
    </citation>
    <scope>NUCLEOTIDE SEQUENCE [LARGE SCALE GENOMIC DNA]</scope>
    <source>
        <strain evidence="4 5">ATCC 200175</strain>
    </source>
</reference>
<name>A0A0C9THV8_PAXIN</name>